<evidence type="ECO:0000313" key="3">
    <source>
        <dbReference type="Proteomes" id="UP000324611"/>
    </source>
</evidence>
<name>A0A5B2VIL1_9BACT</name>
<evidence type="ECO:0008006" key="4">
    <source>
        <dbReference type="Google" id="ProtNLM"/>
    </source>
</evidence>
<dbReference type="AlphaFoldDB" id="A0A5B2VIL1"/>
<comment type="caution">
    <text evidence="2">The sequence shown here is derived from an EMBL/GenBank/DDBJ whole genome shotgun (WGS) entry which is preliminary data.</text>
</comment>
<dbReference type="PROSITE" id="PS51257">
    <property type="entry name" value="PROKAR_LIPOPROTEIN"/>
    <property type="match status" value="1"/>
</dbReference>
<feature type="chain" id="PRO_5023118493" description="YD repeat-containing protein" evidence="1">
    <location>
        <begin position="19"/>
        <end position="255"/>
    </location>
</feature>
<gene>
    <name evidence="2" type="ORF">F0L74_21305</name>
</gene>
<keyword evidence="1" id="KW-0732">Signal</keyword>
<feature type="signal peptide" evidence="1">
    <location>
        <begin position="1"/>
        <end position="18"/>
    </location>
</feature>
<keyword evidence="3" id="KW-1185">Reference proteome</keyword>
<evidence type="ECO:0000313" key="2">
    <source>
        <dbReference type="EMBL" id="KAA2238755.1"/>
    </source>
</evidence>
<organism evidence="2 3">
    <name type="scientific">Chitinophaga agrisoli</name>
    <dbReference type="NCBI Taxonomy" id="2607653"/>
    <lineage>
        <taxon>Bacteria</taxon>
        <taxon>Pseudomonadati</taxon>
        <taxon>Bacteroidota</taxon>
        <taxon>Chitinophagia</taxon>
        <taxon>Chitinophagales</taxon>
        <taxon>Chitinophagaceae</taxon>
        <taxon>Chitinophaga</taxon>
    </lineage>
</organism>
<accession>A0A5B2VIL1</accession>
<protein>
    <recommendedName>
        <fullName evidence="4">YD repeat-containing protein</fullName>
    </recommendedName>
</protein>
<dbReference type="Gene3D" id="2.180.10.10">
    <property type="entry name" value="RHS repeat-associated core"/>
    <property type="match status" value="1"/>
</dbReference>
<reference evidence="2 3" key="1">
    <citation type="submission" date="2019-09" db="EMBL/GenBank/DDBJ databases">
        <title>Chitinophaga ginsengihumi sp. nov., isolated from soil of ginseng rhizosphere.</title>
        <authorList>
            <person name="Lee J."/>
        </authorList>
    </citation>
    <scope>NUCLEOTIDE SEQUENCE [LARGE SCALE GENOMIC DNA]</scope>
    <source>
        <strain evidence="2 3">BN140078</strain>
    </source>
</reference>
<dbReference type="Proteomes" id="UP000324611">
    <property type="component" value="Unassembled WGS sequence"/>
</dbReference>
<dbReference type="EMBL" id="VUOC01000004">
    <property type="protein sequence ID" value="KAA2238755.1"/>
    <property type="molecule type" value="Genomic_DNA"/>
</dbReference>
<proteinExistence type="predicted"/>
<sequence length="255" mass="29390">MKKQCFVIAFACAALFMAACNKHDLPNIPKDKRFLVKELKYGDRNYAFRYDHDGFIDTIAVSGVHGFSYVYQVARHGARIDSVALIRNGAVESTNADIRYDQKGRIIGFTYYLYAFYQPFPSVITLTYGPSGNIATITRNSTGGTDLDTLTFNHRNDLQRWTQDWGSREVTTFTFDAYQNPLHYIDGLFVMFVEETFFWEYIFSEHNSTGKVRQYLNITEVTTIQNQYDTHQRLIKKNIASSASGQDSLMITYFH</sequence>
<reference evidence="2 3" key="2">
    <citation type="submission" date="2019-09" db="EMBL/GenBank/DDBJ databases">
        <authorList>
            <person name="Jin C."/>
        </authorList>
    </citation>
    <scope>NUCLEOTIDE SEQUENCE [LARGE SCALE GENOMIC DNA]</scope>
    <source>
        <strain evidence="2 3">BN140078</strain>
    </source>
</reference>
<dbReference type="RefSeq" id="WP_149839934.1">
    <property type="nucleotide sequence ID" value="NZ_VUOC01000004.1"/>
</dbReference>
<evidence type="ECO:0000256" key="1">
    <source>
        <dbReference type="SAM" id="SignalP"/>
    </source>
</evidence>